<dbReference type="AlphaFoldDB" id="A0A1R0XCF2"/>
<evidence type="ECO:0000256" key="1">
    <source>
        <dbReference type="SAM" id="Phobius"/>
    </source>
</evidence>
<dbReference type="Gene3D" id="2.60.40.1630">
    <property type="entry name" value="bacillus anthracis domain"/>
    <property type="match status" value="1"/>
</dbReference>
<protein>
    <recommendedName>
        <fullName evidence="2">DUF4179 domain-containing protein</fullName>
    </recommendedName>
</protein>
<evidence type="ECO:0000259" key="2">
    <source>
        <dbReference type="Pfam" id="PF13786"/>
    </source>
</evidence>
<accession>A0A1R0XCF2</accession>
<feature type="domain" description="DUF4179" evidence="2">
    <location>
        <begin position="109"/>
        <end position="146"/>
    </location>
</feature>
<feature type="transmembrane region" description="Helical" evidence="1">
    <location>
        <begin position="47"/>
        <end position="68"/>
    </location>
</feature>
<dbReference type="RefSeq" id="WP_076179034.1">
    <property type="nucleotide sequence ID" value="NZ_MKQP01000016.1"/>
</dbReference>
<comment type="caution">
    <text evidence="3">The sequence shown here is derived from an EMBL/GenBank/DDBJ whole genome shotgun (WGS) entry which is preliminary data.</text>
</comment>
<dbReference type="InterPro" id="IPR025436">
    <property type="entry name" value="DUF4179"/>
</dbReference>
<keyword evidence="1" id="KW-1133">Transmembrane helix</keyword>
<dbReference type="EMBL" id="MKQP01000016">
    <property type="protein sequence ID" value="OMD32749.1"/>
    <property type="molecule type" value="Genomic_DNA"/>
</dbReference>
<organism evidence="3 4">
    <name type="scientific">Paenibacillus odorifer</name>
    <dbReference type="NCBI Taxonomy" id="189426"/>
    <lineage>
        <taxon>Bacteria</taxon>
        <taxon>Bacillati</taxon>
        <taxon>Bacillota</taxon>
        <taxon>Bacilli</taxon>
        <taxon>Bacillales</taxon>
        <taxon>Paenibacillaceae</taxon>
        <taxon>Paenibacillus</taxon>
    </lineage>
</organism>
<reference evidence="3 4" key="1">
    <citation type="submission" date="2016-10" db="EMBL/GenBank/DDBJ databases">
        <title>Paenibacillus species isolates.</title>
        <authorList>
            <person name="Beno S.M."/>
        </authorList>
    </citation>
    <scope>NUCLEOTIDE SEQUENCE [LARGE SCALE GENOMIC DNA]</scope>
    <source>
        <strain evidence="3 4">FSL H7-0604</strain>
    </source>
</reference>
<proteinExistence type="predicted"/>
<evidence type="ECO:0000313" key="4">
    <source>
        <dbReference type="Proteomes" id="UP000187465"/>
    </source>
</evidence>
<name>A0A1R0XCF2_9BACL</name>
<keyword evidence="1" id="KW-0812">Transmembrane</keyword>
<dbReference type="Proteomes" id="UP000187465">
    <property type="component" value="Unassembled WGS sequence"/>
</dbReference>
<keyword evidence="1" id="KW-0472">Membrane</keyword>
<evidence type="ECO:0000313" key="3">
    <source>
        <dbReference type="EMBL" id="OMD32749.1"/>
    </source>
</evidence>
<dbReference type="Pfam" id="PF13786">
    <property type="entry name" value="DUF4179"/>
    <property type="match status" value="1"/>
</dbReference>
<gene>
    <name evidence="3" type="ORF">BJP51_14575</name>
</gene>
<sequence>MSSQEELAMLSDAERIPQEQKIENAAAQIYAIQAGLELGKKRGRRLMFTKSAMSVLAAAVMIAGLLFFNPTQLMPQQGTSSAETFDWGVLEPFKTLAAADIDALTLESAIRNDYLQIVNKSAESNGYKITLNAVLADENKIMLLYTGTTSDGQEVYSVNSVKLTDAETGRDVMEENGNRGGMGAHAEGTIYTWLGKTVFSLDRNKPRPTDVVADFQIASVDPGMLSKPKTGTVLSDMRYSDRLKVNFSIDPKFWEQKTETLVVDHPFIIDGQEVKLAEVELSPLSIALKYTINEELQTDWIVRNELFQKLPYELTAQVGKHDIKINPNSGSGADDGFISYFSSNVLDHPKSLRLKLNAGADREKEEYIDILKK</sequence>